<evidence type="ECO:0000256" key="1">
    <source>
        <dbReference type="ARBA" id="ARBA00023002"/>
    </source>
</evidence>
<dbReference type="Gene3D" id="1.10.3660.10">
    <property type="entry name" value="6-phosphogluconate dehydrogenase C-terminal like domain"/>
    <property type="match status" value="1"/>
</dbReference>
<evidence type="ECO:0000259" key="2">
    <source>
        <dbReference type="PROSITE" id="PS51176"/>
    </source>
</evidence>
<keyword evidence="1" id="KW-0560">Oxidoreductase</keyword>
<dbReference type="InterPro" id="IPR046826">
    <property type="entry name" value="PDH_N"/>
</dbReference>
<dbReference type="SUPFAM" id="SSF48179">
    <property type="entry name" value="6-phosphogluconate dehydrogenase C-terminal domain-like"/>
    <property type="match status" value="1"/>
</dbReference>
<evidence type="ECO:0000313" key="4">
    <source>
        <dbReference type="Proteomes" id="UP001214250"/>
    </source>
</evidence>
<dbReference type="PROSITE" id="PS51176">
    <property type="entry name" value="PDH_ADH"/>
    <property type="match status" value="1"/>
</dbReference>
<dbReference type="Pfam" id="PF02153">
    <property type="entry name" value="PDH_N"/>
    <property type="match status" value="1"/>
</dbReference>
<sequence>MRDHIKIPEVLAIAGLGQMGASFAMAVRKYIPGVKLTGWAPQQSEVDQALALGIVDEASVNSEEILSQADLVMLAMPITPLIEFVLEKVNEFKEGSIVTDLSSVKSDIVDGIRPALCENGVHFIGGHPMAGTEKTGMENGEADMYRDKVIFLTPFCTDDPAALTIVRELWREIGGNTFEVDAVDHDETLARSSHVLHINSNITTHVCLQAPNKDLAMLACGGAFRDTSRISSSNPDLWVNVTKHNKQAILKAMDETLDQVSHVRGWIEGEDWDSLYKFLEEGKDLRDNWWDSFNKLDKN</sequence>
<dbReference type="PANTHER" id="PTHR21363:SF0">
    <property type="entry name" value="PREPHENATE DEHYDROGENASE [NADP(+)]"/>
    <property type="match status" value="1"/>
</dbReference>
<accession>A0ABY7VZ09</accession>
<dbReference type="Proteomes" id="UP001214250">
    <property type="component" value="Chromosome 2"/>
</dbReference>
<dbReference type="InterPro" id="IPR050812">
    <property type="entry name" value="Preph/Arog_dehydrog"/>
</dbReference>
<evidence type="ECO:0000313" key="3">
    <source>
        <dbReference type="EMBL" id="WDE97944.1"/>
    </source>
</evidence>
<dbReference type="InterPro" id="IPR036291">
    <property type="entry name" value="NAD(P)-bd_dom_sf"/>
</dbReference>
<keyword evidence="4" id="KW-1185">Reference proteome</keyword>
<proteinExistence type="predicted"/>
<dbReference type="Pfam" id="PF20463">
    <property type="entry name" value="PDH_C"/>
    <property type="match status" value="1"/>
</dbReference>
<dbReference type="InterPro" id="IPR003099">
    <property type="entry name" value="Prephen_DH"/>
</dbReference>
<gene>
    <name evidence="3" type="ORF">PQO03_19135</name>
</gene>
<dbReference type="SUPFAM" id="SSF51735">
    <property type="entry name" value="NAD(P)-binding Rossmann-fold domains"/>
    <property type="match status" value="1"/>
</dbReference>
<dbReference type="InterPro" id="IPR008927">
    <property type="entry name" value="6-PGluconate_DH-like_C_sf"/>
</dbReference>
<dbReference type="EMBL" id="CP117812">
    <property type="protein sequence ID" value="WDE97944.1"/>
    <property type="molecule type" value="Genomic_DNA"/>
</dbReference>
<dbReference type="InterPro" id="IPR046825">
    <property type="entry name" value="PDH_C"/>
</dbReference>
<organism evidence="3 4">
    <name type="scientific">Lentisphaera profundi</name>
    <dbReference type="NCBI Taxonomy" id="1658616"/>
    <lineage>
        <taxon>Bacteria</taxon>
        <taxon>Pseudomonadati</taxon>
        <taxon>Lentisphaerota</taxon>
        <taxon>Lentisphaeria</taxon>
        <taxon>Lentisphaerales</taxon>
        <taxon>Lentisphaeraceae</taxon>
        <taxon>Lentisphaera</taxon>
    </lineage>
</organism>
<dbReference type="PANTHER" id="PTHR21363">
    <property type="entry name" value="PREPHENATE DEHYDROGENASE"/>
    <property type="match status" value="1"/>
</dbReference>
<protein>
    <submittedName>
        <fullName evidence="3">Prephenate dehydrogenase</fullName>
    </submittedName>
</protein>
<dbReference type="RefSeq" id="WP_274152641.1">
    <property type="nucleotide sequence ID" value="NZ_CP117812.1"/>
</dbReference>
<name>A0ABY7VZ09_9BACT</name>
<feature type="domain" description="Prephenate/arogenate dehydrogenase" evidence="2">
    <location>
        <begin position="9"/>
        <end position="297"/>
    </location>
</feature>
<reference evidence="3 4" key="1">
    <citation type="submission" date="2023-02" db="EMBL/GenBank/DDBJ databases">
        <title>Genome sequence of Lentisphaera profundi SAORIC-696.</title>
        <authorList>
            <person name="Kim e."/>
            <person name="Cho J.-C."/>
            <person name="Choi A."/>
            <person name="Kang I."/>
        </authorList>
    </citation>
    <scope>NUCLEOTIDE SEQUENCE [LARGE SCALE GENOMIC DNA]</scope>
    <source>
        <strain evidence="3 4">SAORIC-696</strain>
    </source>
</reference>
<dbReference type="Gene3D" id="3.40.50.720">
    <property type="entry name" value="NAD(P)-binding Rossmann-like Domain"/>
    <property type="match status" value="1"/>
</dbReference>